<protein>
    <recommendedName>
        <fullName evidence="4">SbsC C-terminal domain-containing protein</fullName>
    </recommendedName>
</protein>
<dbReference type="RefSeq" id="WP_301249950.1">
    <property type="nucleotide sequence ID" value="NZ_JAROCD010000026.1"/>
</dbReference>
<comment type="caution">
    <text evidence="2">The sequence shown here is derived from an EMBL/GenBank/DDBJ whole genome shotgun (WGS) entry which is preliminary data.</text>
</comment>
<evidence type="ECO:0000313" key="2">
    <source>
        <dbReference type="EMBL" id="MDN4605674.1"/>
    </source>
</evidence>
<dbReference type="EMBL" id="JAROCD010000026">
    <property type="protein sequence ID" value="MDN4605674.1"/>
    <property type="molecule type" value="Genomic_DNA"/>
</dbReference>
<name>A0ABT8JKT4_9BACL</name>
<keyword evidence="1" id="KW-0732">Signal</keyword>
<reference evidence="2" key="1">
    <citation type="submission" date="2023-03" db="EMBL/GenBank/DDBJ databases">
        <title>MT1 and MT2 Draft Genomes of Novel Species.</title>
        <authorList>
            <person name="Venkateswaran K."/>
        </authorList>
    </citation>
    <scope>NUCLEOTIDE SEQUENCE</scope>
    <source>
        <strain evidence="2">F6_3S_P_1C</strain>
    </source>
</reference>
<feature type="signal peptide" evidence="1">
    <location>
        <begin position="1"/>
        <end position="39"/>
    </location>
</feature>
<sequence>MTPAFFFSKRNVIRTIITATAVAMLLQTGSAPLSGVAIAAPSSADTKVTTSSSNAIYKTFQSMLKKKNGLPAADTYLESNIKKVTTHHATLMVLQLENARLKALTSMTDRLLVPNSQDKMLKAYQTNDSFTKLMERTQDTDLRALLKEARDSGYRLVMLEGSIYPIMNYAALVKYTSEIKEDISNYIMIMTKETKNLPADDGALVIGYQEILLRALSQEQFLELYPKSNRSKQVQALLHSYTLYTFYGLNNTPLFDYETNKMVTNAQRGYNGVLQRLASVDSEFLTKLDAFMDVVKEAKYEQTAAVEKWLEQNVPTGADASMQ</sequence>
<organism evidence="2 3">
    <name type="scientific">Paenibacillus vandeheii</name>
    <dbReference type="NCBI Taxonomy" id="3035917"/>
    <lineage>
        <taxon>Bacteria</taxon>
        <taxon>Bacillati</taxon>
        <taxon>Bacillota</taxon>
        <taxon>Bacilli</taxon>
        <taxon>Bacillales</taxon>
        <taxon>Paenibacillaceae</taxon>
        <taxon>Paenibacillus</taxon>
    </lineage>
</organism>
<evidence type="ECO:0000256" key="1">
    <source>
        <dbReference type="SAM" id="SignalP"/>
    </source>
</evidence>
<keyword evidence="3" id="KW-1185">Reference proteome</keyword>
<evidence type="ECO:0000313" key="3">
    <source>
        <dbReference type="Proteomes" id="UP001174205"/>
    </source>
</evidence>
<feature type="chain" id="PRO_5045448753" description="SbsC C-terminal domain-containing protein" evidence="1">
    <location>
        <begin position="40"/>
        <end position="323"/>
    </location>
</feature>
<proteinExistence type="predicted"/>
<gene>
    <name evidence="2" type="ORF">P5G61_30920</name>
</gene>
<dbReference type="Proteomes" id="UP001174205">
    <property type="component" value="Unassembled WGS sequence"/>
</dbReference>
<accession>A0ABT8JKT4</accession>
<evidence type="ECO:0008006" key="4">
    <source>
        <dbReference type="Google" id="ProtNLM"/>
    </source>
</evidence>